<name>A0A644V7B6_9ZZZZ</name>
<sequence>MDPKSQSWLKFVNIGLISVIFICIGFLIYNFILSKTGFWEWANANSQILSFFATCLMVLVTLMYVLLTREQAKTAEMALKLAEKQINVATQQIQLDKQPCVVVSTSWGHLNHSNNSSEGEWELTTSLSLENLGDSPAISVHVFGKIELLYQKDSPKMINMDANWFTIPYFAAGKKRDINGIFFNSKCVELLIADMVECYRLHPEYRLRESGYHPYGPFMTTIILYKNLLGTWFIGTVKQRISCINIYNLSKIGDEAQHIPSLTSIPICEERIQVNLSFASDNSIEITYQLSSEEEVNKLLSNCSIESEKN</sequence>
<accession>A0A644V7B6</accession>
<reference evidence="2" key="1">
    <citation type="submission" date="2019-08" db="EMBL/GenBank/DDBJ databases">
        <authorList>
            <person name="Kucharzyk K."/>
            <person name="Murdoch R.W."/>
            <person name="Higgins S."/>
            <person name="Loffler F."/>
        </authorList>
    </citation>
    <scope>NUCLEOTIDE SEQUENCE</scope>
</reference>
<keyword evidence="1" id="KW-1133">Transmembrane helix</keyword>
<dbReference type="AlphaFoldDB" id="A0A644V7B6"/>
<feature type="transmembrane region" description="Helical" evidence="1">
    <location>
        <begin position="12"/>
        <end position="32"/>
    </location>
</feature>
<evidence type="ECO:0000256" key="1">
    <source>
        <dbReference type="SAM" id="Phobius"/>
    </source>
</evidence>
<protein>
    <submittedName>
        <fullName evidence="2">Uncharacterized protein</fullName>
    </submittedName>
</protein>
<feature type="transmembrane region" description="Helical" evidence="1">
    <location>
        <begin position="44"/>
        <end position="67"/>
    </location>
</feature>
<dbReference type="EMBL" id="VSSQ01000226">
    <property type="protein sequence ID" value="MPL86683.1"/>
    <property type="molecule type" value="Genomic_DNA"/>
</dbReference>
<evidence type="ECO:0000313" key="2">
    <source>
        <dbReference type="EMBL" id="MPL86683.1"/>
    </source>
</evidence>
<proteinExistence type="predicted"/>
<gene>
    <name evidence="2" type="ORF">SDC9_32667</name>
</gene>
<organism evidence="2">
    <name type="scientific">bioreactor metagenome</name>
    <dbReference type="NCBI Taxonomy" id="1076179"/>
    <lineage>
        <taxon>unclassified sequences</taxon>
        <taxon>metagenomes</taxon>
        <taxon>ecological metagenomes</taxon>
    </lineage>
</organism>
<keyword evidence="1" id="KW-0472">Membrane</keyword>
<comment type="caution">
    <text evidence="2">The sequence shown here is derived from an EMBL/GenBank/DDBJ whole genome shotgun (WGS) entry which is preliminary data.</text>
</comment>
<keyword evidence="1" id="KW-0812">Transmembrane</keyword>